<feature type="transmembrane region" description="Helical" evidence="1">
    <location>
        <begin position="50"/>
        <end position="71"/>
    </location>
</feature>
<dbReference type="EMBL" id="CP014160">
    <property type="protein sequence ID" value="AMB94495.1"/>
    <property type="molecule type" value="Genomic_DNA"/>
</dbReference>
<feature type="transmembrane region" description="Helical" evidence="1">
    <location>
        <begin position="7"/>
        <end position="30"/>
    </location>
</feature>
<dbReference type="GeneID" id="92903792"/>
<name>A0A109RDT9_9LACT</name>
<keyword evidence="3" id="KW-1185">Reference proteome</keyword>
<reference evidence="2 3" key="1">
    <citation type="journal article" date="2016" name="Genome Announc.">
        <title>Complete Genome Sequences of Aerococcus christensenii CCUG 28831T, Aerococcus sanguinicola CCUG 43001T, Aerococcus urinae CCUG 36881T, Aerococcus urinaeequi CCUG 28094T, Aerococcus urinaehominis CCUG 42038 BT, and Aerococcus viridans CCUG 4311T.</title>
        <authorList>
            <person name="Carkaci D."/>
            <person name="Dargis R."/>
            <person name="Nielsen X.C."/>
            <person name="Skovgaard O."/>
            <person name="Fuursted K."/>
            <person name="Christensen J.J."/>
        </authorList>
    </citation>
    <scope>NUCLEOTIDE SEQUENCE [LARGE SCALE GENOMIC DNA]</scope>
    <source>
        <strain evidence="2 3">CCUG43001</strain>
    </source>
</reference>
<proteinExistence type="predicted"/>
<dbReference type="Proteomes" id="UP000069912">
    <property type="component" value="Chromosome"/>
</dbReference>
<dbReference type="RefSeq" id="WP_067975298.1">
    <property type="nucleotide sequence ID" value="NZ_CP014160.1"/>
</dbReference>
<organism evidence="2 3">
    <name type="scientific">Aerococcus sanguinicola</name>
    <dbReference type="NCBI Taxonomy" id="119206"/>
    <lineage>
        <taxon>Bacteria</taxon>
        <taxon>Bacillati</taxon>
        <taxon>Bacillota</taxon>
        <taxon>Bacilli</taxon>
        <taxon>Lactobacillales</taxon>
        <taxon>Aerococcaceae</taxon>
        <taxon>Aerococcus</taxon>
    </lineage>
</organism>
<protein>
    <recommendedName>
        <fullName evidence="4">Alkaline shock response membrane anchor protein AmaP</fullName>
    </recommendedName>
</protein>
<evidence type="ECO:0000256" key="1">
    <source>
        <dbReference type="SAM" id="Phobius"/>
    </source>
</evidence>
<keyword evidence="1" id="KW-0812">Transmembrane</keyword>
<evidence type="ECO:0000313" key="3">
    <source>
        <dbReference type="Proteomes" id="UP000069912"/>
    </source>
</evidence>
<keyword evidence="1" id="KW-0472">Membrane</keyword>
<evidence type="ECO:0000313" key="2">
    <source>
        <dbReference type="EMBL" id="AMB94495.1"/>
    </source>
</evidence>
<keyword evidence="1" id="KW-1133">Transmembrane helix</keyword>
<gene>
    <name evidence="2" type="ORF">AWM72_06900</name>
</gene>
<accession>A0A109RDT9</accession>
<dbReference type="KEGG" id="asan:AWM72_06900"/>
<dbReference type="AlphaFoldDB" id="A0A109RDT9"/>
<sequence>MNGFVKFIQVLGALIAILALLAAIAVLYPIPYLTEFVAYYVLGIPEVSTTVAIVLAIVAAIALIFLLYACFATSKKAWLQVDTEHGEVRVDHTVAEAAATHAARSVDAVKHPQAEAKMGNHPGDTKLEVTVDVSQDAPVATIAKAVQEQVEAAVSRKLGGKPGSVNVKVNQIDTRAAQAQAAQNAPRVR</sequence>
<dbReference type="NCBIfam" id="NF033218">
    <property type="entry name" value="anchor_AmaP"/>
    <property type="match status" value="1"/>
</dbReference>
<reference evidence="3" key="2">
    <citation type="submission" date="2016-01" db="EMBL/GenBank/DDBJ databases">
        <title>Six Aerococcus type strain genome sequencing and assembly using PacBio and Illumina Hiseq.</title>
        <authorList>
            <person name="Carkaci D."/>
            <person name="Dargis R."/>
            <person name="Nielsen X.C."/>
            <person name="Skovgaard O."/>
            <person name="Fuursted K."/>
            <person name="Christensen J.J."/>
        </authorList>
    </citation>
    <scope>NUCLEOTIDE SEQUENCE [LARGE SCALE GENOMIC DNA]</scope>
    <source>
        <strain evidence="3">CCUG43001</strain>
    </source>
</reference>
<evidence type="ECO:0008006" key="4">
    <source>
        <dbReference type="Google" id="ProtNLM"/>
    </source>
</evidence>